<proteinExistence type="inferred from homology"/>
<keyword evidence="4" id="KW-1185">Reference proteome</keyword>
<gene>
    <name evidence="3" type="ORF">TSA66_12690</name>
</gene>
<organism evidence="3 4">
    <name type="scientific">Noviherbaspirillum autotrophicum</name>
    <dbReference type="NCBI Taxonomy" id="709839"/>
    <lineage>
        <taxon>Bacteria</taxon>
        <taxon>Pseudomonadati</taxon>
        <taxon>Pseudomonadota</taxon>
        <taxon>Betaproteobacteria</taxon>
        <taxon>Burkholderiales</taxon>
        <taxon>Oxalobacteraceae</taxon>
        <taxon>Noviherbaspirillum</taxon>
    </lineage>
</organism>
<dbReference type="Gene3D" id="3.40.50.12370">
    <property type="match status" value="1"/>
</dbReference>
<dbReference type="OrthoDB" id="9804721at2"/>
<dbReference type="InterPro" id="IPR006016">
    <property type="entry name" value="UspA"/>
</dbReference>
<dbReference type="PANTHER" id="PTHR46268:SF15">
    <property type="entry name" value="UNIVERSAL STRESS PROTEIN HP_0031"/>
    <property type="match status" value="1"/>
</dbReference>
<dbReference type="Proteomes" id="UP000031572">
    <property type="component" value="Unassembled WGS sequence"/>
</dbReference>
<evidence type="ECO:0000313" key="4">
    <source>
        <dbReference type="Proteomes" id="UP000031572"/>
    </source>
</evidence>
<accession>A0A0C1YLU6</accession>
<protein>
    <submittedName>
        <fullName evidence="3">Universal stress protein</fullName>
    </submittedName>
</protein>
<dbReference type="STRING" id="709839.TSA66_12690"/>
<evidence type="ECO:0000313" key="3">
    <source>
        <dbReference type="EMBL" id="KIF81467.1"/>
    </source>
</evidence>
<dbReference type="CDD" id="cd00293">
    <property type="entry name" value="USP-like"/>
    <property type="match status" value="1"/>
</dbReference>
<dbReference type="PANTHER" id="PTHR46268">
    <property type="entry name" value="STRESS RESPONSE PROTEIN NHAX"/>
    <property type="match status" value="1"/>
</dbReference>
<sequence length="282" mass="30340">MSYKTILVHVDKSKHSAERVKLAAAIALNEDAHLIGAAPTGVSRYIYQAGMLGDGAGFTAHLEAHMEVLRQQGKEALQEFEKTVQRMGVNSFESHLVDDEAGAGVSLQAHYSDLVVIGQTDLEDPSPATLPDFPEYVVINSGRPVMIVPYAGQFDTVGKRVLVAWDASTSATRAVTAAIPLLKRADIVEVLVFNADDQGDAHGEQPGADIALYLARHNIRVNVVRQKSKIDIGNALLSAATDFASDLIVMGGYGHTRFREILLGGVTRTVLESMTVPVLMAH</sequence>
<feature type="domain" description="UspA" evidence="2">
    <location>
        <begin position="3"/>
        <end position="149"/>
    </location>
</feature>
<dbReference type="PRINTS" id="PR01438">
    <property type="entry name" value="UNVRSLSTRESS"/>
</dbReference>
<dbReference type="EMBL" id="JWJG01000028">
    <property type="protein sequence ID" value="KIF81467.1"/>
    <property type="molecule type" value="Genomic_DNA"/>
</dbReference>
<feature type="domain" description="UspA" evidence="2">
    <location>
        <begin position="159"/>
        <end position="281"/>
    </location>
</feature>
<dbReference type="RefSeq" id="WP_040040294.1">
    <property type="nucleotide sequence ID" value="NZ_JWJG01000028.1"/>
</dbReference>
<reference evidence="3 4" key="1">
    <citation type="submission" date="2014-12" db="EMBL/GenBank/DDBJ databases">
        <title>Denitrispirillum autotrophicum gen. nov., sp. nov., Denitrifying, Facultatively Autotrophic Bacteria Isolated from Rice Paddy Soil.</title>
        <authorList>
            <person name="Ishii S."/>
            <person name="Ashida N."/>
            <person name="Ohno H."/>
            <person name="Otsuka S."/>
            <person name="Yokota A."/>
            <person name="Senoo K."/>
        </authorList>
    </citation>
    <scope>NUCLEOTIDE SEQUENCE [LARGE SCALE GENOMIC DNA]</scope>
    <source>
        <strain evidence="3 4">TSA66</strain>
    </source>
</reference>
<name>A0A0C1YLU6_9BURK</name>
<evidence type="ECO:0000259" key="2">
    <source>
        <dbReference type="Pfam" id="PF00582"/>
    </source>
</evidence>
<dbReference type="Pfam" id="PF00582">
    <property type="entry name" value="Usp"/>
    <property type="match status" value="2"/>
</dbReference>
<dbReference type="SUPFAM" id="SSF52402">
    <property type="entry name" value="Adenine nucleotide alpha hydrolases-like"/>
    <property type="match status" value="2"/>
</dbReference>
<evidence type="ECO:0000256" key="1">
    <source>
        <dbReference type="ARBA" id="ARBA00008791"/>
    </source>
</evidence>
<dbReference type="InterPro" id="IPR006015">
    <property type="entry name" value="Universal_stress_UspA"/>
</dbReference>
<dbReference type="AlphaFoldDB" id="A0A0C1YLU6"/>
<comment type="caution">
    <text evidence="3">The sequence shown here is derived from an EMBL/GenBank/DDBJ whole genome shotgun (WGS) entry which is preliminary data.</text>
</comment>
<comment type="similarity">
    <text evidence="1">Belongs to the universal stress protein A family.</text>
</comment>